<dbReference type="GO" id="GO:0052689">
    <property type="term" value="F:carboxylic ester hydrolase activity"/>
    <property type="evidence" value="ECO:0007669"/>
    <property type="project" value="InterPro"/>
</dbReference>
<dbReference type="VEuPathDB" id="FungiDB:PC110_g952"/>
<dbReference type="OrthoDB" id="426133at2759"/>
<dbReference type="PANTHER" id="PTHR37834">
    <property type="entry name" value="GDSL-LIKE LIPASE/ACYLHYDROLASE DOMAIN PROTEIN (AFU_ORTHOLOGUE AFUA_2G00620)"/>
    <property type="match status" value="1"/>
</dbReference>
<evidence type="ECO:0000256" key="5">
    <source>
        <dbReference type="ARBA" id="ARBA00022801"/>
    </source>
</evidence>
<dbReference type="EMBL" id="JAENGZ010000006">
    <property type="protein sequence ID" value="KAG6974438.1"/>
    <property type="molecule type" value="Genomic_DNA"/>
</dbReference>
<accession>A0A8T1V3U5</accession>
<evidence type="ECO:0000256" key="2">
    <source>
        <dbReference type="ARBA" id="ARBA00004851"/>
    </source>
</evidence>
<feature type="compositionally biased region" description="Basic and acidic residues" evidence="10">
    <location>
        <begin position="341"/>
        <end position="352"/>
    </location>
</feature>
<feature type="domain" description="Cyclic nucleotide-binding" evidence="11">
    <location>
        <begin position="146"/>
        <end position="229"/>
    </location>
</feature>
<dbReference type="InterPro" id="IPR040794">
    <property type="entry name" value="CE2_N"/>
</dbReference>
<dbReference type="InterPro" id="IPR019734">
    <property type="entry name" value="TPR_rpt"/>
</dbReference>
<evidence type="ECO:0000256" key="10">
    <source>
        <dbReference type="SAM" id="MobiDB-lite"/>
    </source>
</evidence>
<gene>
    <name evidence="12" type="ORF">JG687_00000334</name>
</gene>
<dbReference type="GO" id="GO:0045493">
    <property type="term" value="P:xylan catabolic process"/>
    <property type="evidence" value="ECO:0007669"/>
    <property type="project" value="UniProtKB-ARBA"/>
</dbReference>
<evidence type="ECO:0000256" key="1">
    <source>
        <dbReference type="ARBA" id="ARBA00004613"/>
    </source>
</evidence>
<evidence type="ECO:0000256" key="9">
    <source>
        <dbReference type="PROSITE-ProRule" id="PRU00339"/>
    </source>
</evidence>
<feature type="domain" description="Cyclic nucleotide-binding" evidence="11">
    <location>
        <begin position="245"/>
        <end position="295"/>
    </location>
</feature>
<keyword evidence="8" id="KW-0624">Polysaccharide degradation</keyword>
<keyword evidence="7" id="KW-0326">Glycosidase</keyword>
<keyword evidence="6" id="KW-0119">Carbohydrate metabolism</keyword>
<dbReference type="VEuPathDB" id="FungiDB:PC110_g953"/>
<evidence type="ECO:0000256" key="3">
    <source>
        <dbReference type="ARBA" id="ARBA00022525"/>
    </source>
</evidence>
<dbReference type="Proteomes" id="UP000688947">
    <property type="component" value="Unassembled WGS sequence"/>
</dbReference>
<evidence type="ECO:0000256" key="7">
    <source>
        <dbReference type="ARBA" id="ARBA00023295"/>
    </source>
</evidence>
<evidence type="ECO:0000313" key="13">
    <source>
        <dbReference type="Proteomes" id="UP000688947"/>
    </source>
</evidence>
<feature type="repeat" description="TPR" evidence="9">
    <location>
        <begin position="2"/>
        <end position="35"/>
    </location>
</feature>
<reference evidence="12" key="1">
    <citation type="submission" date="2021-01" db="EMBL/GenBank/DDBJ databases">
        <title>Phytophthora aleatoria, a newly-described species from Pinus radiata is distinct from Phytophthora cactorum isolates based on comparative genomics.</title>
        <authorList>
            <person name="Mcdougal R."/>
            <person name="Panda P."/>
            <person name="Williams N."/>
            <person name="Studholme D.J."/>
        </authorList>
    </citation>
    <scope>NUCLEOTIDE SEQUENCE</scope>
    <source>
        <strain evidence="12">NZFS 3830</strain>
    </source>
</reference>
<dbReference type="FunFam" id="3.40.50.1110:FF:000057">
    <property type="entry name" value="Acetylxylan esterase / glucomannan deacetylase"/>
    <property type="match status" value="1"/>
</dbReference>
<keyword evidence="5" id="KW-0378">Hydrolase</keyword>
<proteinExistence type="predicted"/>
<keyword evidence="4" id="KW-0732">Signal</keyword>
<evidence type="ECO:0000256" key="8">
    <source>
        <dbReference type="ARBA" id="ARBA00023326"/>
    </source>
</evidence>
<feature type="compositionally biased region" description="Low complexity" evidence="10">
    <location>
        <begin position="70"/>
        <end position="82"/>
    </location>
</feature>
<dbReference type="GO" id="GO:0016798">
    <property type="term" value="F:hydrolase activity, acting on glycosyl bonds"/>
    <property type="evidence" value="ECO:0007669"/>
    <property type="project" value="UniProtKB-KW"/>
</dbReference>
<comment type="subcellular location">
    <subcellularLocation>
        <location evidence="1">Secreted</location>
    </subcellularLocation>
</comment>
<dbReference type="PROSITE" id="PS50005">
    <property type="entry name" value="TPR"/>
    <property type="match status" value="1"/>
</dbReference>
<dbReference type="InterPro" id="IPR037461">
    <property type="entry name" value="CtCE2-like_dom"/>
</dbReference>
<dbReference type="Pfam" id="PF17996">
    <property type="entry name" value="CE2_N"/>
    <property type="match status" value="1"/>
</dbReference>
<dbReference type="InterPro" id="IPR000595">
    <property type="entry name" value="cNMP-bd_dom"/>
</dbReference>
<evidence type="ECO:0000259" key="11">
    <source>
        <dbReference type="PROSITE" id="PS50042"/>
    </source>
</evidence>
<dbReference type="AlphaFoldDB" id="A0A8T1V3U5"/>
<organism evidence="12 13">
    <name type="scientific">Phytophthora cactorum</name>
    <dbReference type="NCBI Taxonomy" id="29920"/>
    <lineage>
        <taxon>Eukaryota</taxon>
        <taxon>Sar</taxon>
        <taxon>Stramenopiles</taxon>
        <taxon>Oomycota</taxon>
        <taxon>Peronosporomycetes</taxon>
        <taxon>Peronosporales</taxon>
        <taxon>Peronosporaceae</taxon>
        <taxon>Phytophthora</taxon>
    </lineage>
</organism>
<dbReference type="InterPro" id="IPR052762">
    <property type="entry name" value="PCW_deacetylase/CE"/>
</dbReference>
<evidence type="ECO:0000313" key="12">
    <source>
        <dbReference type="EMBL" id="KAG6974438.1"/>
    </source>
</evidence>
<comment type="caution">
    <text evidence="12">The sequence shown here is derived from an EMBL/GenBank/DDBJ whole genome shotgun (WGS) entry which is preliminary data.</text>
</comment>
<evidence type="ECO:0000256" key="4">
    <source>
        <dbReference type="ARBA" id="ARBA00022729"/>
    </source>
</evidence>
<sequence>MHEAHFNLSVTRLKLGKDTLALEALTLALTLDPQNDKYLQNRGLMYRRMGYFVQAQDEYCKREATAGAATASRSAHTTSTGGKFSPSAPRSVQPARGLSKCDLEDGLFAHLFGKPTPDKLALACPSTERSAEMLSAIVARLQTLLFFQDFSREMLTQVAQALDYDVVACGKSFVLGETHSQNFYVLLGGRLSIRRRFTISAQASLIADECAEIGILWPDDYAATIRAVTSQTNHDIFAFLQQLRGFRLLTTSELGHFVGISERKRFRKGDVLLEQNEQPRHLIVLWKGSCSVFQDFDNAPLSRRNVRRSANFDGWNEDDDDEDSDSDDSSDSEGPGGRKAYQRDQNEGDDKGPPPFHRLIAKPDWPLGFQARTRARKYRRGRRDGLMLSQTPPVVRTLSTAPPLTMSLPMRRLKDKLSSNDKNALVQKCVAPSVFGESRFLNPTHSPSKCSVVAESLVEVLLFDHMRLQEMDLQPEVISELFDAAPKYRSEKEVAQKQADVATWDEYRNLRLLELSKNRWPDAKKHLRALSNGCSIMLADNSAAAAALESIRMQQEQMEEEPPASSRGRWLARRRTSQLNSGGNGGDNSPPLTVLASLLLNSHPPASMTETRVLAISRGTSVGDDDEPTDASPNVYKFDVAQYKDGSFRFVPACARDLIKYTGRLLHHGAQSARKTKINTVQFDWPAVAFQISVRGTSSIAIRLKGDGNYFNVFVNNELRCILRASLNATCCDVATDLDAEQEYTIRICKRTEPQMRGAMSTFKVCTFYGFIVEEKAEVLPVDQPEPQPVRKMEFIGDSDTCGFGNEGKASSAKNLFGMKGRMENVYNGYACITARMFDAEEHVLAWSGKGVHSNSADWGPNMPALWKNTLASRPGDWDMSSWIPDVVVINLGINDLSPPASAETDIITGYATFLLEVRSYRPDAHIFCVVYDDGCMSSEDSETNRKFVSLQLQEIIKVAISKVSKHDNKMHYTFIKVEEGLEKEDYASMMHYAVSGHVKIAKVLAEEIALRTGWSVEHETETMPYPQAKDQILTPRDHSKTSCIVS</sequence>
<name>A0A8T1V3U5_9STRA</name>
<feature type="region of interest" description="Disordered" evidence="10">
    <location>
        <begin position="70"/>
        <end position="95"/>
    </location>
</feature>
<dbReference type="CDD" id="cd01831">
    <property type="entry name" value="Endoglucanase_E_like"/>
    <property type="match status" value="1"/>
</dbReference>
<dbReference type="GO" id="GO:0005576">
    <property type="term" value="C:extracellular region"/>
    <property type="evidence" value="ECO:0007669"/>
    <property type="project" value="UniProtKB-SubCell"/>
</dbReference>
<dbReference type="InterPro" id="IPR013830">
    <property type="entry name" value="SGNH_hydro"/>
</dbReference>
<keyword evidence="3" id="KW-0964">Secreted</keyword>
<comment type="pathway">
    <text evidence="2">Glycan degradation; xylan degradation.</text>
</comment>
<protein>
    <recommendedName>
        <fullName evidence="11">Cyclic nucleotide-binding domain-containing protein</fullName>
    </recommendedName>
</protein>
<feature type="compositionally biased region" description="Acidic residues" evidence="10">
    <location>
        <begin position="315"/>
        <end position="331"/>
    </location>
</feature>
<dbReference type="PANTHER" id="PTHR37834:SF2">
    <property type="entry name" value="ESTERASE, SGNH HYDROLASE-TYPE"/>
    <property type="match status" value="1"/>
</dbReference>
<evidence type="ECO:0000256" key="6">
    <source>
        <dbReference type="ARBA" id="ARBA00023277"/>
    </source>
</evidence>
<keyword evidence="9" id="KW-0802">TPR repeat</keyword>
<dbReference type="Pfam" id="PF13472">
    <property type="entry name" value="Lipase_GDSL_2"/>
    <property type="match status" value="1"/>
</dbReference>
<dbReference type="PROSITE" id="PS50042">
    <property type="entry name" value="CNMP_BINDING_3"/>
    <property type="match status" value="2"/>
</dbReference>
<feature type="region of interest" description="Disordered" evidence="10">
    <location>
        <begin position="311"/>
        <end position="363"/>
    </location>
</feature>